<evidence type="ECO:0000256" key="2">
    <source>
        <dbReference type="ARBA" id="ARBA00004429"/>
    </source>
</evidence>
<evidence type="ECO:0000256" key="1">
    <source>
        <dbReference type="ARBA" id="ARBA00003954"/>
    </source>
</evidence>
<dbReference type="SUPFAM" id="SSF56784">
    <property type="entry name" value="HAD-like"/>
    <property type="match status" value="1"/>
</dbReference>
<comment type="catalytic activity">
    <reaction evidence="17">
        <text>Mg(2+)(out) + ATP + H2O = Mg(2+)(in) + ADP + phosphate + H(+)</text>
        <dbReference type="Rhea" id="RHEA:10260"/>
        <dbReference type="ChEBI" id="CHEBI:15377"/>
        <dbReference type="ChEBI" id="CHEBI:15378"/>
        <dbReference type="ChEBI" id="CHEBI:18420"/>
        <dbReference type="ChEBI" id="CHEBI:30616"/>
        <dbReference type="ChEBI" id="CHEBI:43474"/>
        <dbReference type="ChEBI" id="CHEBI:456216"/>
        <dbReference type="EC" id="7.2.2.14"/>
    </reaction>
</comment>
<dbReference type="NCBIfam" id="TIGR01524">
    <property type="entry name" value="ATPase-IIIB_Mg"/>
    <property type="match status" value="1"/>
</dbReference>
<evidence type="ECO:0000256" key="18">
    <source>
        <dbReference type="ARBA" id="ARBA00049360"/>
    </source>
</evidence>
<feature type="transmembrane region" description="Helical" evidence="20">
    <location>
        <begin position="733"/>
        <end position="755"/>
    </location>
</feature>
<evidence type="ECO:0000256" key="5">
    <source>
        <dbReference type="ARBA" id="ARBA00013555"/>
    </source>
</evidence>
<accession>A0A5Q2MH47</accession>
<keyword evidence="15 20" id="KW-0472">Membrane</keyword>
<organism evidence="22 23">
    <name type="scientific">Aeromicrobium yanjiei</name>
    <dbReference type="NCBI Taxonomy" id="2662028"/>
    <lineage>
        <taxon>Bacteria</taxon>
        <taxon>Bacillati</taxon>
        <taxon>Actinomycetota</taxon>
        <taxon>Actinomycetes</taxon>
        <taxon>Propionibacteriales</taxon>
        <taxon>Nocardioidaceae</taxon>
        <taxon>Aeromicrobium</taxon>
    </lineage>
</organism>
<dbReference type="Pfam" id="PF00689">
    <property type="entry name" value="Cation_ATPase_C"/>
    <property type="match status" value="1"/>
</dbReference>
<dbReference type="SFLD" id="SFLDF00027">
    <property type="entry name" value="p-type_atpase"/>
    <property type="match status" value="1"/>
</dbReference>
<dbReference type="InterPro" id="IPR008250">
    <property type="entry name" value="ATPase_P-typ_transduc_dom_A_sf"/>
</dbReference>
<comment type="function">
    <text evidence="1">Mediates magnesium influx to the cytosol.</text>
</comment>
<dbReference type="Gene3D" id="3.40.50.1000">
    <property type="entry name" value="HAD superfamily/HAD-like"/>
    <property type="match status" value="1"/>
</dbReference>
<comment type="catalytic activity">
    <reaction evidence="18">
        <text>ATP + H2O = ADP + phosphate + H(+)</text>
        <dbReference type="Rhea" id="RHEA:13065"/>
        <dbReference type="ChEBI" id="CHEBI:15377"/>
        <dbReference type="ChEBI" id="CHEBI:15378"/>
        <dbReference type="ChEBI" id="CHEBI:30616"/>
        <dbReference type="ChEBI" id="CHEBI:43474"/>
        <dbReference type="ChEBI" id="CHEBI:456216"/>
    </reaction>
</comment>
<dbReference type="SFLD" id="SFLDG00002">
    <property type="entry name" value="C1.7:_P-type_atpase_like"/>
    <property type="match status" value="1"/>
</dbReference>
<keyword evidence="9 20" id="KW-0812">Transmembrane</keyword>
<dbReference type="KEGG" id="aef:GEV26_06405"/>
<evidence type="ECO:0000256" key="17">
    <source>
        <dbReference type="ARBA" id="ARBA00047295"/>
    </source>
</evidence>
<dbReference type="InterPro" id="IPR018303">
    <property type="entry name" value="ATPase_P-typ_P_site"/>
</dbReference>
<dbReference type="InterPro" id="IPR023298">
    <property type="entry name" value="ATPase_P-typ_TM_dom_sf"/>
</dbReference>
<evidence type="ECO:0000256" key="4">
    <source>
        <dbReference type="ARBA" id="ARBA00012786"/>
    </source>
</evidence>
<keyword evidence="8" id="KW-0597">Phosphoprotein</keyword>
<feature type="transmembrane region" description="Helical" evidence="20">
    <location>
        <begin position="767"/>
        <end position="785"/>
    </location>
</feature>
<dbReference type="EC" id="7.2.2.14" evidence="4"/>
<keyword evidence="10" id="KW-0547">Nucleotide-binding</keyword>
<evidence type="ECO:0000256" key="19">
    <source>
        <dbReference type="SAM" id="MobiDB-lite"/>
    </source>
</evidence>
<dbReference type="InterPro" id="IPR059000">
    <property type="entry name" value="ATPase_P-type_domA"/>
</dbReference>
<feature type="transmembrane region" description="Helical" evidence="20">
    <location>
        <begin position="263"/>
        <end position="282"/>
    </location>
</feature>
<feature type="transmembrane region" description="Helical" evidence="20">
    <location>
        <begin position="105"/>
        <end position="121"/>
    </location>
</feature>
<evidence type="ECO:0000256" key="13">
    <source>
        <dbReference type="ARBA" id="ARBA00022967"/>
    </source>
</evidence>
<evidence type="ECO:0000256" key="15">
    <source>
        <dbReference type="ARBA" id="ARBA00023136"/>
    </source>
</evidence>
<feature type="region of interest" description="Disordered" evidence="19">
    <location>
        <begin position="1"/>
        <end position="22"/>
    </location>
</feature>
<evidence type="ECO:0000256" key="12">
    <source>
        <dbReference type="ARBA" id="ARBA00022842"/>
    </source>
</evidence>
<dbReference type="Pfam" id="PF13246">
    <property type="entry name" value="Cation_ATPase"/>
    <property type="match status" value="1"/>
</dbReference>
<dbReference type="Gene3D" id="3.40.1110.10">
    <property type="entry name" value="Calcium-transporting ATPase, cytoplasmic domain N"/>
    <property type="match status" value="1"/>
</dbReference>
<evidence type="ECO:0000256" key="3">
    <source>
        <dbReference type="ARBA" id="ARBA00008746"/>
    </source>
</evidence>
<name>A0A5Q2MH47_9ACTN</name>
<dbReference type="Proteomes" id="UP000392064">
    <property type="component" value="Chromosome"/>
</dbReference>
<dbReference type="Gene3D" id="2.70.150.10">
    <property type="entry name" value="Calcium-transporting ATPase, cytoplasmic transduction domain A"/>
    <property type="match status" value="1"/>
</dbReference>
<feature type="transmembrane region" description="Helical" evidence="20">
    <location>
        <begin position="823"/>
        <end position="846"/>
    </location>
</feature>
<evidence type="ECO:0000256" key="9">
    <source>
        <dbReference type="ARBA" id="ARBA00022692"/>
    </source>
</evidence>
<dbReference type="AlphaFoldDB" id="A0A5Q2MH47"/>
<dbReference type="GO" id="GO:0005524">
    <property type="term" value="F:ATP binding"/>
    <property type="evidence" value="ECO:0007669"/>
    <property type="project" value="UniProtKB-KW"/>
</dbReference>
<dbReference type="InterPro" id="IPR004014">
    <property type="entry name" value="ATPase_P-typ_cation-transptr_N"/>
</dbReference>
<evidence type="ECO:0000256" key="10">
    <source>
        <dbReference type="ARBA" id="ARBA00022741"/>
    </source>
</evidence>
<dbReference type="Pfam" id="PF00690">
    <property type="entry name" value="Cation_ATPase_N"/>
    <property type="match status" value="1"/>
</dbReference>
<dbReference type="SUPFAM" id="SSF81653">
    <property type="entry name" value="Calcium ATPase, transduction domain A"/>
    <property type="match status" value="1"/>
</dbReference>
<dbReference type="InterPro" id="IPR006068">
    <property type="entry name" value="ATPase_P-typ_cation-transptr_C"/>
</dbReference>
<dbReference type="InterPro" id="IPR036412">
    <property type="entry name" value="HAD-like_sf"/>
</dbReference>
<evidence type="ECO:0000256" key="8">
    <source>
        <dbReference type="ARBA" id="ARBA00022553"/>
    </source>
</evidence>
<dbReference type="InterPro" id="IPR023214">
    <property type="entry name" value="HAD_sf"/>
</dbReference>
<evidence type="ECO:0000256" key="7">
    <source>
        <dbReference type="ARBA" id="ARBA00022519"/>
    </source>
</evidence>
<feature type="domain" description="Cation-transporting P-type ATPase N-terminal" evidence="21">
    <location>
        <begin position="28"/>
        <end position="101"/>
    </location>
</feature>
<dbReference type="Pfam" id="PF00122">
    <property type="entry name" value="E1-E2_ATPase"/>
    <property type="match status" value="1"/>
</dbReference>
<dbReference type="NCBIfam" id="TIGR01494">
    <property type="entry name" value="ATPase_P-type"/>
    <property type="match status" value="2"/>
</dbReference>
<dbReference type="GO" id="GO:0015444">
    <property type="term" value="F:P-type magnesium transporter activity"/>
    <property type="evidence" value="ECO:0007669"/>
    <property type="project" value="UniProtKB-EC"/>
</dbReference>
<protein>
    <recommendedName>
        <fullName evidence="5">Magnesium-transporting ATPase, P-type 1</fullName>
        <ecNumber evidence="4">7.2.2.14</ecNumber>
    </recommendedName>
    <alternativeName>
        <fullName evidence="16">Mg(2+) transport ATPase, P-type 1</fullName>
    </alternativeName>
</protein>
<reference evidence="22 23" key="1">
    <citation type="submission" date="2019-11" db="EMBL/GenBank/DDBJ databases">
        <authorList>
            <person name="Li J."/>
        </authorList>
    </citation>
    <scope>NUCLEOTIDE SEQUENCE [LARGE SCALE GENOMIC DNA]</scope>
    <source>
        <strain evidence="22 23">MF47</strain>
    </source>
</reference>
<evidence type="ECO:0000256" key="20">
    <source>
        <dbReference type="SAM" id="Phobius"/>
    </source>
</evidence>
<dbReference type="InterPro" id="IPR006415">
    <property type="entry name" value="P-type_ATPase_IIIB"/>
</dbReference>
<dbReference type="GO" id="GO:0005886">
    <property type="term" value="C:plasma membrane"/>
    <property type="evidence" value="ECO:0007669"/>
    <property type="project" value="UniProtKB-SubCell"/>
</dbReference>
<feature type="transmembrane region" description="Helical" evidence="20">
    <location>
        <begin position="694"/>
        <end position="713"/>
    </location>
</feature>
<keyword evidence="7" id="KW-0997">Cell inner membrane</keyword>
<dbReference type="EMBL" id="CP045737">
    <property type="protein sequence ID" value="QGG41023.1"/>
    <property type="molecule type" value="Genomic_DNA"/>
</dbReference>
<keyword evidence="6" id="KW-1003">Cell membrane</keyword>
<dbReference type="SMART" id="SM00831">
    <property type="entry name" value="Cation_ATPase_N"/>
    <property type="match status" value="1"/>
</dbReference>
<comment type="subcellular location">
    <subcellularLocation>
        <location evidence="2">Cell inner membrane</location>
        <topology evidence="2">Multi-pass membrane protein</topology>
    </subcellularLocation>
</comment>
<gene>
    <name evidence="22" type="primary">mgtA</name>
    <name evidence="22" type="ORF">GEV26_06405</name>
</gene>
<feature type="transmembrane region" description="Helical" evidence="20">
    <location>
        <begin position="797"/>
        <end position="817"/>
    </location>
</feature>
<evidence type="ECO:0000256" key="14">
    <source>
        <dbReference type="ARBA" id="ARBA00022989"/>
    </source>
</evidence>
<feature type="transmembrane region" description="Helical" evidence="20">
    <location>
        <begin position="666"/>
        <end position="688"/>
    </location>
</feature>
<dbReference type="Gene3D" id="1.20.1110.10">
    <property type="entry name" value="Calcium-transporting ATPase, transmembrane domain"/>
    <property type="match status" value="1"/>
</dbReference>
<dbReference type="InterPro" id="IPR044492">
    <property type="entry name" value="P_typ_ATPase_HD_dom"/>
</dbReference>
<keyword evidence="11" id="KW-0067">ATP-binding</keyword>
<dbReference type="PRINTS" id="PR01836">
    <property type="entry name" value="MGATPASE"/>
</dbReference>
<keyword evidence="12" id="KW-0460">Magnesium</keyword>
<dbReference type="PANTHER" id="PTHR42861">
    <property type="entry name" value="CALCIUM-TRANSPORTING ATPASE"/>
    <property type="match status" value="1"/>
</dbReference>
<keyword evidence="14 20" id="KW-1133">Transmembrane helix</keyword>
<keyword evidence="13" id="KW-1278">Translocase</keyword>
<proteinExistence type="inferred from homology"/>
<dbReference type="SUPFAM" id="SSF81665">
    <property type="entry name" value="Calcium ATPase, transmembrane domain M"/>
    <property type="match status" value="1"/>
</dbReference>
<sequence>MSPERRGPLPSSRRAGKDAASPPEVTLPFWSIPADEVLARLGTTAEGLTAERAGAVLSDAKARGTLAASEPPAWRLLVRQFTTPIELILVLATVLSGVLGDWTDAGIILVILALSGVLGFVQERHASAAMKALLASVEVTAQVLRDGTPAAVPMDAVVPGDVALLSAGDLVPGDCRVLTSRDLAVDESALTGETFPVEKAPEAVPASAAVSDRTDAVFQGTHVSSGTATVVVVHTGAATEIAAVSSRLVSPTTPTGFERGMTAFGLLLARVMLVLVGVILLVNLVRDRSVLDSVLFALALAVGVTPQLLPAIVSISLAHGARALARKRVIVRRLDVIEDFGAMRVLCSDKTGTMTEGRIELGSALACDGVESSAVADLAALNAGLQRGWKNPIDQAIVRARPPEEDVVALDELPYDFQRKRLSVLTRRAGGAEPLMVTKGALSDVLDVCTHARTPTGVVDLSEVAEQVQRTFATLSAGGFRVLGLATRSLPADRLELTDESQMTFVGLLTFADPVKPDAPAVVRRLRDAGVSVRMVTGDNRLVAAHVAAAVGLDISRVWTGSDIDALDDAALAATVPTADVFSEMNPLQKERVVHALRSHGDVVGYLGDGINDAPSLHAADVGISVDTAVPVAKQSAAIVLLDKELEVLLRGVHEGRRTFANTMKYIFMTTSANFGNVLSMAIAAVVLPFLPLLAGQILFVNLLSDLPAAAIATDRVDAHQIERPQGWDTRLIARYMVVFGALSTVFDLTTFAVLRWGFDADATDFRSAWFVGSVLTEVGVLFVLRTRRPAFRSRPSTPLVLISIVVAAVAVATPYSGVAGPLGLAAVPGPVLALVVLITLGYLVATDRLKKVFWRVASR</sequence>
<dbReference type="InterPro" id="IPR023299">
    <property type="entry name" value="ATPase_P-typ_cyto_dom_N"/>
</dbReference>
<dbReference type="GO" id="GO:0016887">
    <property type="term" value="F:ATP hydrolysis activity"/>
    <property type="evidence" value="ECO:0007669"/>
    <property type="project" value="InterPro"/>
</dbReference>
<feature type="transmembrane region" description="Helical" evidence="20">
    <location>
        <begin position="294"/>
        <end position="318"/>
    </location>
</feature>
<dbReference type="PROSITE" id="PS00154">
    <property type="entry name" value="ATPASE_E1_E2"/>
    <property type="match status" value="1"/>
</dbReference>
<comment type="similarity">
    <text evidence="3">Belongs to the cation transport ATPase (P-type) (TC 3.A.3) family. Type IIIB subfamily.</text>
</comment>
<evidence type="ECO:0000259" key="21">
    <source>
        <dbReference type="SMART" id="SM00831"/>
    </source>
</evidence>
<evidence type="ECO:0000256" key="16">
    <source>
        <dbReference type="ARBA" id="ARBA00029806"/>
    </source>
</evidence>
<evidence type="ECO:0000256" key="6">
    <source>
        <dbReference type="ARBA" id="ARBA00022475"/>
    </source>
</evidence>
<dbReference type="InterPro" id="IPR001757">
    <property type="entry name" value="P_typ_ATPase"/>
</dbReference>
<dbReference type="SFLD" id="SFLDS00003">
    <property type="entry name" value="Haloacid_Dehalogenase"/>
    <property type="match status" value="1"/>
</dbReference>
<keyword evidence="23" id="KW-1185">Reference proteome</keyword>
<evidence type="ECO:0000313" key="22">
    <source>
        <dbReference type="EMBL" id="QGG41023.1"/>
    </source>
</evidence>
<evidence type="ECO:0000256" key="11">
    <source>
        <dbReference type="ARBA" id="ARBA00022840"/>
    </source>
</evidence>
<evidence type="ECO:0000313" key="23">
    <source>
        <dbReference type="Proteomes" id="UP000392064"/>
    </source>
</evidence>